<feature type="signal peptide" evidence="1">
    <location>
        <begin position="1"/>
        <end position="26"/>
    </location>
</feature>
<keyword evidence="1" id="KW-0732">Signal</keyword>
<evidence type="ECO:0000313" key="3">
    <source>
        <dbReference type="Proteomes" id="UP000184330"/>
    </source>
</evidence>
<dbReference type="Proteomes" id="UP000184330">
    <property type="component" value="Unassembled WGS sequence"/>
</dbReference>
<accession>A0A1L7XYE8</accession>
<feature type="chain" id="PRO_5013177008" evidence="1">
    <location>
        <begin position="27"/>
        <end position="168"/>
    </location>
</feature>
<protein>
    <submittedName>
        <fullName evidence="2">Uncharacterized protein</fullName>
    </submittedName>
</protein>
<proteinExistence type="predicted"/>
<evidence type="ECO:0000313" key="2">
    <source>
        <dbReference type="EMBL" id="CZR70048.1"/>
    </source>
</evidence>
<dbReference type="AlphaFoldDB" id="A0A1L7XYE8"/>
<reference evidence="2 3" key="1">
    <citation type="submission" date="2016-03" db="EMBL/GenBank/DDBJ databases">
        <authorList>
            <person name="Ploux O."/>
        </authorList>
    </citation>
    <scope>NUCLEOTIDE SEQUENCE [LARGE SCALE GENOMIC DNA]</scope>
    <source>
        <strain evidence="2 3">UAMH 11012</strain>
    </source>
</reference>
<keyword evidence="3" id="KW-1185">Reference proteome</keyword>
<evidence type="ECO:0000256" key="1">
    <source>
        <dbReference type="SAM" id="SignalP"/>
    </source>
</evidence>
<name>A0A1L7XYE8_9HELO</name>
<dbReference type="OrthoDB" id="3453920at2759"/>
<dbReference type="EMBL" id="FJOG01000091">
    <property type="protein sequence ID" value="CZR70048.1"/>
    <property type="molecule type" value="Genomic_DNA"/>
</dbReference>
<organism evidence="2 3">
    <name type="scientific">Phialocephala subalpina</name>
    <dbReference type="NCBI Taxonomy" id="576137"/>
    <lineage>
        <taxon>Eukaryota</taxon>
        <taxon>Fungi</taxon>
        <taxon>Dikarya</taxon>
        <taxon>Ascomycota</taxon>
        <taxon>Pezizomycotina</taxon>
        <taxon>Leotiomycetes</taxon>
        <taxon>Helotiales</taxon>
        <taxon>Mollisiaceae</taxon>
        <taxon>Phialocephala</taxon>
        <taxon>Phialocephala fortinii species complex</taxon>
    </lineage>
</organism>
<gene>
    <name evidence="2" type="ORF">PAC_19949</name>
</gene>
<sequence length="168" mass="18736">MYAANKIVHLLFSAIFLLLNFNTALALPTAEVAEIETRSALHPCSVFVQRWCQDCNSRFDVAYYNVAWTTPWNWPIAAWWNQESDQVNVPTVGSELVAVQVGSNILHIIDTADPATDNYNDPGKLSFVWGSQTWDSFSAGSPCDVIPVGDNWKVGGSTNYECHYLCDK</sequence>